<name>A0A9W6F6F4_9CHLO</name>
<gene>
    <name evidence="1" type="primary">PLESTB001981</name>
    <name evidence="1" type="ORF">PLESTB_001312500</name>
</gene>
<evidence type="ECO:0000313" key="1">
    <source>
        <dbReference type="EMBL" id="GLC58049.1"/>
    </source>
</evidence>
<reference evidence="1 2" key="1">
    <citation type="journal article" date="2023" name="Commun. Biol.">
        <title>Reorganization of the ancestral sex-determining regions during the evolution of trioecy in Pleodorina starrii.</title>
        <authorList>
            <person name="Takahashi K."/>
            <person name="Suzuki S."/>
            <person name="Kawai-Toyooka H."/>
            <person name="Yamamoto K."/>
            <person name="Hamaji T."/>
            <person name="Ootsuki R."/>
            <person name="Yamaguchi H."/>
            <person name="Kawachi M."/>
            <person name="Higashiyama T."/>
            <person name="Nozaki H."/>
        </authorList>
    </citation>
    <scope>NUCLEOTIDE SEQUENCE [LARGE SCALE GENOMIC DNA]</scope>
    <source>
        <strain evidence="1 2">NIES-4479</strain>
    </source>
</reference>
<dbReference type="Proteomes" id="UP001165080">
    <property type="component" value="Unassembled WGS sequence"/>
</dbReference>
<sequence>MTTSLRSCLSTCGVSGRRHETLIHRHMTVTTVCVPNCSFTRRDVLSHGLQPVSSHIRRPSQNKWVVRAGAMDAMPAWTLDQIAGLVFGAIMLASVLSARQVDVAVAKAQRRQLGLCEECGGVYEPGTCQQGNCPAKRGGQAR</sequence>
<keyword evidence="2" id="KW-1185">Reference proteome</keyword>
<dbReference type="AlphaFoldDB" id="A0A9W6F6F4"/>
<organism evidence="1 2">
    <name type="scientific">Pleodorina starrii</name>
    <dbReference type="NCBI Taxonomy" id="330485"/>
    <lineage>
        <taxon>Eukaryota</taxon>
        <taxon>Viridiplantae</taxon>
        <taxon>Chlorophyta</taxon>
        <taxon>core chlorophytes</taxon>
        <taxon>Chlorophyceae</taxon>
        <taxon>CS clade</taxon>
        <taxon>Chlamydomonadales</taxon>
        <taxon>Volvocaceae</taxon>
        <taxon>Pleodorina</taxon>
    </lineage>
</organism>
<proteinExistence type="predicted"/>
<dbReference type="EMBL" id="BRXU01000021">
    <property type="protein sequence ID" value="GLC58049.1"/>
    <property type="molecule type" value="Genomic_DNA"/>
</dbReference>
<accession>A0A9W6F6F4</accession>
<comment type="caution">
    <text evidence="1">The sequence shown here is derived from an EMBL/GenBank/DDBJ whole genome shotgun (WGS) entry which is preliminary data.</text>
</comment>
<evidence type="ECO:0000313" key="2">
    <source>
        <dbReference type="Proteomes" id="UP001165080"/>
    </source>
</evidence>
<protein>
    <submittedName>
        <fullName evidence="1">Uncharacterized protein</fullName>
    </submittedName>
</protein>